<organism evidence="2 3">
    <name type="scientific">Caenorhabditis briggsae</name>
    <dbReference type="NCBI Taxonomy" id="6238"/>
    <lineage>
        <taxon>Eukaryota</taxon>
        <taxon>Metazoa</taxon>
        <taxon>Ecdysozoa</taxon>
        <taxon>Nematoda</taxon>
        <taxon>Chromadorea</taxon>
        <taxon>Rhabditida</taxon>
        <taxon>Rhabditina</taxon>
        <taxon>Rhabditomorpha</taxon>
        <taxon>Rhabditoidea</taxon>
        <taxon>Rhabditidae</taxon>
        <taxon>Peloderinae</taxon>
        <taxon>Caenorhabditis</taxon>
    </lineage>
</organism>
<feature type="transmembrane region" description="Helical" evidence="1">
    <location>
        <begin position="15"/>
        <end position="35"/>
    </location>
</feature>
<dbReference type="Proteomes" id="UP000008549">
    <property type="component" value="Unassembled WGS sequence"/>
</dbReference>
<evidence type="ECO:0000313" key="2">
    <source>
        <dbReference type="EMBL" id="CAP33821.1"/>
    </source>
</evidence>
<dbReference type="InterPro" id="IPR019429">
    <property type="entry name" value="7TM_GPCR_serpentine_rcpt_Sri"/>
</dbReference>
<feature type="transmembrane region" description="Helical" evidence="1">
    <location>
        <begin position="197"/>
        <end position="219"/>
    </location>
</feature>
<sequence length="311" mass="35418">MNFILDFTYPKLLILYYHLIGILSVLLNTLGIYLLQTQCKKLGTSRYWLLSYQVLCYITDIFFTLLMQPVPLYPLVAVYTVGVLSDWFGIPPVALSYIVCDLIAVQFTFLAVSFIKKHRTVASLSNSLAFPKHSDIVILVALVLGVVLGDSYVLSMRLSREDQWKLVNELVPHYVDGFRSLPNFEIFPKTSQMNYSLYILLAFAISVLTPMIFVVLDTFRKLHQLKQKIAKVNYQRHAEGVICLIVQVGTAGLSIAPIIRLGISIIFDHPDAQKVSEFCLAWFSTHSSFNMIALLMFFPPYKMFIKKHTKG</sequence>
<dbReference type="WormBase" id="CBG15623">
    <property type="protein sequence ID" value="CBP10013"/>
    <property type="gene ID" value="WBGene00035791"/>
</dbReference>
<accession>A8XME6</accession>
<dbReference type="InParanoid" id="A8XME6"/>
<name>A8XME6_CAEBR</name>
<dbReference type="PANTHER" id="PTHR45830">
    <property type="entry name" value="SERPENTINE RECEPTOR, CLASS I"/>
    <property type="match status" value="1"/>
</dbReference>
<dbReference type="GeneID" id="8590824"/>
<dbReference type="KEGG" id="cbr:CBG_15623"/>
<dbReference type="HOGENOM" id="CLU_067919_1_0_1"/>
<feature type="transmembrane region" description="Helical" evidence="1">
    <location>
        <begin position="47"/>
        <end position="67"/>
    </location>
</feature>
<keyword evidence="1" id="KW-1133">Transmembrane helix</keyword>
<feature type="transmembrane region" description="Helical" evidence="1">
    <location>
        <begin position="279"/>
        <end position="298"/>
    </location>
</feature>
<feature type="transmembrane region" description="Helical" evidence="1">
    <location>
        <begin position="136"/>
        <end position="154"/>
    </location>
</feature>
<dbReference type="CTD" id="8590824"/>
<keyword evidence="1" id="KW-0812">Transmembrane</keyword>
<evidence type="ECO:0000256" key="1">
    <source>
        <dbReference type="SAM" id="Phobius"/>
    </source>
</evidence>
<dbReference type="RefSeq" id="XP_002648814.1">
    <property type="nucleotide sequence ID" value="XM_002648768.1"/>
</dbReference>
<keyword evidence="3" id="KW-1185">Reference proteome</keyword>
<reference evidence="2 3" key="1">
    <citation type="journal article" date="2003" name="PLoS Biol.">
        <title>The genome sequence of Caenorhabditis briggsae: a platform for comparative genomics.</title>
        <authorList>
            <person name="Stein L.D."/>
            <person name="Bao Z."/>
            <person name="Blasiar D."/>
            <person name="Blumenthal T."/>
            <person name="Brent M.R."/>
            <person name="Chen N."/>
            <person name="Chinwalla A."/>
            <person name="Clarke L."/>
            <person name="Clee C."/>
            <person name="Coghlan A."/>
            <person name="Coulson A."/>
            <person name="D'Eustachio P."/>
            <person name="Fitch D.H."/>
            <person name="Fulton L.A."/>
            <person name="Fulton R.E."/>
            <person name="Griffiths-Jones S."/>
            <person name="Harris T.W."/>
            <person name="Hillier L.W."/>
            <person name="Kamath R."/>
            <person name="Kuwabara P.E."/>
            <person name="Mardis E.R."/>
            <person name="Marra M.A."/>
            <person name="Miner T.L."/>
            <person name="Minx P."/>
            <person name="Mullikin J.C."/>
            <person name="Plumb R.W."/>
            <person name="Rogers J."/>
            <person name="Schein J.E."/>
            <person name="Sohrmann M."/>
            <person name="Spieth J."/>
            <person name="Stajich J.E."/>
            <person name="Wei C."/>
            <person name="Willey D."/>
            <person name="Wilson R.K."/>
            <person name="Durbin R."/>
            <person name="Waterston R.H."/>
        </authorList>
    </citation>
    <scope>NUCLEOTIDE SEQUENCE [LARGE SCALE GENOMIC DNA]</scope>
    <source>
        <strain evidence="2 3">AF16</strain>
    </source>
</reference>
<dbReference type="PANTHER" id="PTHR45830:SF21">
    <property type="entry name" value="SERPENTINE RECEPTOR, CLASS H-RELATED"/>
    <property type="match status" value="1"/>
</dbReference>
<gene>
    <name evidence="2 4" type="ORF">CBG15623</name>
    <name evidence="2" type="ORF">CBG_15623</name>
</gene>
<dbReference type="Pfam" id="PF10327">
    <property type="entry name" value="7TM_GPCR_Sri"/>
    <property type="match status" value="1"/>
</dbReference>
<protein>
    <submittedName>
        <fullName evidence="2">Protein CBG15623</fullName>
    </submittedName>
</protein>
<evidence type="ECO:0000313" key="3">
    <source>
        <dbReference type="Proteomes" id="UP000008549"/>
    </source>
</evidence>
<dbReference type="Gene3D" id="1.20.1070.10">
    <property type="entry name" value="Rhodopsin 7-helix transmembrane proteins"/>
    <property type="match status" value="1"/>
</dbReference>
<dbReference type="EMBL" id="HE601374">
    <property type="protein sequence ID" value="CAP33821.1"/>
    <property type="molecule type" value="Genomic_DNA"/>
</dbReference>
<evidence type="ECO:0000313" key="4">
    <source>
        <dbReference type="WormBase" id="CBG15623"/>
    </source>
</evidence>
<proteinExistence type="predicted"/>
<reference evidence="2 3" key="2">
    <citation type="journal article" date="2011" name="PLoS Genet.">
        <title>Caenorhabditis briggsae recombinant inbred line genotypes reveal inter-strain incompatibility and the evolution of recombination.</title>
        <authorList>
            <person name="Ross J.A."/>
            <person name="Koboldt D.C."/>
            <person name="Staisch J.E."/>
            <person name="Chamberlin H.M."/>
            <person name="Gupta B.P."/>
            <person name="Miller R.D."/>
            <person name="Baird S.E."/>
            <person name="Haag E.S."/>
        </authorList>
    </citation>
    <scope>NUCLEOTIDE SEQUENCE [LARGE SCALE GENOMIC DNA]</scope>
    <source>
        <strain evidence="2 3">AF16</strain>
    </source>
</reference>
<dbReference type="eggNOG" id="ENOG502TJFJ">
    <property type="taxonomic scope" value="Eukaryota"/>
</dbReference>
<dbReference type="AlphaFoldDB" id="A8XME6"/>
<feature type="transmembrane region" description="Helical" evidence="1">
    <location>
        <begin position="87"/>
        <end position="115"/>
    </location>
</feature>
<keyword evidence="1" id="KW-0472">Membrane</keyword>
<feature type="transmembrane region" description="Helical" evidence="1">
    <location>
        <begin position="240"/>
        <end position="267"/>
    </location>
</feature>